<protein>
    <recommendedName>
        <fullName evidence="6">ClpP/crotonase</fullName>
    </recommendedName>
</protein>
<accession>A0A9P8CYE9</accession>
<dbReference type="EMBL" id="JAIFTL010000037">
    <property type="protein sequence ID" value="KAG9325568.1"/>
    <property type="molecule type" value="Genomic_DNA"/>
</dbReference>
<dbReference type="Gene3D" id="1.10.12.10">
    <property type="entry name" value="Lyase 2-enoyl-coa Hydratase, Chain A, domain 2"/>
    <property type="match status" value="1"/>
</dbReference>
<evidence type="ECO:0000313" key="4">
    <source>
        <dbReference type="EMBL" id="KAG9325568.1"/>
    </source>
</evidence>
<evidence type="ECO:0000256" key="2">
    <source>
        <dbReference type="ARBA" id="ARBA00023140"/>
    </source>
</evidence>
<name>A0A9P8CYE9_MORAP</name>
<organism evidence="4 5">
    <name type="scientific">Mortierella alpina</name>
    <name type="common">Oleaginous fungus</name>
    <name type="synonym">Mortierella renispora</name>
    <dbReference type="NCBI Taxonomy" id="64518"/>
    <lineage>
        <taxon>Eukaryota</taxon>
        <taxon>Fungi</taxon>
        <taxon>Fungi incertae sedis</taxon>
        <taxon>Mucoromycota</taxon>
        <taxon>Mortierellomycotina</taxon>
        <taxon>Mortierellomycetes</taxon>
        <taxon>Mortierellales</taxon>
        <taxon>Mortierellaceae</taxon>
        <taxon>Mortierella</taxon>
    </lineage>
</organism>
<dbReference type="SUPFAM" id="SSF52096">
    <property type="entry name" value="ClpP/crotonase"/>
    <property type="match status" value="2"/>
</dbReference>
<proteinExistence type="predicted"/>
<dbReference type="GO" id="GO:0004165">
    <property type="term" value="F:delta(3)-delta(2)-enoyl-CoA isomerase activity"/>
    <property type="evidence" value="ECO:0007669"/>
    <property type="project" value="UniProtKB-ARBA"/>
</dbReference>
<dbReference type="GO" id="GO:0005777">
    <property type="term" value="C:peroxisome"/>
    <property type="evidence" value="ECO:0007669"/>
    <property type="project" value="UniProtKB-SubCell"/>
</dbReference>
<reference evidence="4" key="1">
    <citation type="submission" date="2021-07" db="EMBL/GenBank/DDBJ databases">
        <title>Draft genome of Mortierella alpina, strain LL118, isolated from an aspen leaf litter sample.</title>
        <authorList>
            <person name="Yang S."/>
            <person name="Vinatzer B.A."/>
        </authorList>
    </citation>
    <scope>NUCLEOTIDE SEQUENCE</scope>
    <source>
        <strain evidence="4">LL118</strain>
    </source>
</reference>
<dbReference type="InterPro" id="IPR051053">
    <property type="entry name" value="ECH/Chromodomain_protein"/>
</dbReference>
<dbReference type="Proteomes" id="UP000717515">
    <property type="component" value="Unassembled WGS sequence"/>
</dbReference>
<gene>
    <name evidence="4" type="ORF">KVV02_004870</name>
</gene>
<evidence type="ECO:0000256" key="1">
    <source>
        <dbReference type="ARBA" id="ARBA00004275"/>
    </source>
</evidence>
<comment type="caution">
    <text evidence="4">The sequence shown here is derived from an EMBL/GenBank/DDBJ whole genome shotgun (WGS) entry which is preliminary data.</text>
</comment>
<evidence type="ECO:0000313" key="5">
    <source>
        <dbReference type="Proteomes" id="UP000717515"/>
    </source>
</evidence>
<sequence length="324" mass="36116">MSVPTNLDTFDIKLLEHGVAVIAFNRPKKYNALNPQVYDQWGRALEWAAKSDDVRVLVLTGYGKYFTSGQELTIPDSSELEEGADALYKKRSAYTTKVVEELIRFPKLIIAAIQGNWEMQGVKTPSSQGSGTLRQDATPTCCSTNRNDPRGVSFFALLGPVIGFGVTSTALCDVVYTVPDATFNTPFMQLGFCAEACSSIVFPRCVSLSKHIMGSSRANEMLLMGRKFTAEEMREAGMVARIFPKESFMSEVLKLATNAAKFPPQAMKDTKALIRDREYDLLEQINKREMELLGVRMSSDESAQAIMEFMMAKYDRKEKAQSKL</sequence>
<dbReference type="InterPro" id="IPR014748">
    <property type="entry name" value="Enoyl-CoA_hydra_C"/>
</dbReference>
<dbReference type="CDD" id="cd06558">
    <property type="entry name" value="crotonase-like"/>
    <property type="match status" value="1"/>
</dbReference>
<dbReference type="Pfam" id="PF00378">
    <property type="entry name" value="ECH_1"/>
    <property type="match status" value="2"/>
</dbReference>
<dbReference type="InterPro" id="IPR029045">
    <property type="entry name" value="ClpP/crotonase-like_dom_sf"/>
</dbReference>
<dbReference type="PANTHER" id="PTHR43684">
    <property type="match status" value="1"/>
</dbReference>
<evidence type="ECO:0008006" key="6">
    <source>
        <dbReference type="Google" id="ProtNLM"/>
    </source>
</evidence>
<keyword evidence="2" id="KW-0576">Peroxisome</keyword>
<keyword evidence="3" id="KW-0413">Isomerase</keyword>
<evidence type="ECO:0000256" key="3">
    <source>
        <dbReference type="ARBA" id="ARBA00023235"/>
    </source>
</evidence>
<dbReference type="PANTHER" id="PTHR43684:SF1">
    <property type="entry name" value="ENOYL-COA DELTA ISOMERASE 2"/>
    <property type="match status" value="1"/>
</dbReference>
<comment type="subcellular location">
    <subcellularLocation>
        <location evidence="1">Peroxisome</location>
    </subcellularLocation>
</comment>
<dbReference type="InterPro" id="IPR001753">
    <property type="entry name" value="Enoyl-CoA_hydra/iso"/>
</dbReference>
<dbReference type="Gene3D" id="3.90.226.10">
    <property type="entry name" value="2-enoyl-CoA Hydratase, Chain A, domain 1"/>
    <property type="match status" value="2"/>
</dbReference>
<dbReference type="AlphaFoldDB" id="A0A9P8CYE9"/>